<dbReference type="AlphaFoldDB" id="A0A5D4G0D0"/>
<reference evidence="1 2" key="1">
    <citation type="submission" date="2019-08" db="EMBL/GenBank/DDBJ databases">
        <title>Draft genome of C. urealyticum strain VH4248.</title>
        <authorList>
            <person name="Navas J."/>
        </authorList>
    </citation>
    <scope>NUCLEOTIDE SEQUENCE [LARGE SCALE GENOMIC DNA]</scope>
    <source>
        <strain evidence="1 2">VH4248</strain>
    </source>
</reference>
<evidence type="ECO:0000313" key="2">
    <source>
        <dbReference type="Proteomes" id="UP000324726"/>
    </source>
</evidence>
<comment type="caution">
    <text evidence="1">The sequence shown here is derived from an EMBL/GenBank/DDBJ whole genome shotgun (WGS) entry which is preliminary data.</text>
</comment>
<gene>
    <name evidence="1" type="ORF">FYJ87_03180</name>
</gene>
<organism evidence="1 2">
    <name type="scientific">Corynebacterium urealyticum</name>
    <dbReference type="NCBI Taxonomy" id="43771"/>
    <lineage>
        <taxon>Bacteria</taxon>
        <taxon>Bacillati</taxon>
        <taxon>Actinomycetota</taxon>
        <taxon>Actinomycetes</taxon>
        <taxon>Mycobacteriales</taxon>
        <taxon>Corynebacteriaceae</taxon>
        <taxon>Corynebacterium</taxon>
    </lineage>
</organism>
<sequence>MRGVNPGGVPTRSCSFHRLWAGTLSTCQPRYPAPRVLRRWFPMATASQKEIPELSSVGLAYPQWQDALEAAYASGQLSVIGEVSGGQVLQYADTSGATLTILAAPPYGSFVGLHPAGQLSTTGHVTMVNDLIGIVDIVADSPMLQVSGASAPVITSFTATVGQGPMIAEQEPLEYQPLSISALATDVRIFPDAVAFAESGGTEVGSVTSRGLSDLNNGATSPHAQATVAVEVSEAELKTNELNGQQFWALTCRRPFEFCLAVAADHPDLPTDATRSPFATPGAVISGDVQFAISINDPGACSPGGCGSGDCGCGGH</sequence>
<protein>
    <submittedName>
        <fullName evidence="1">Uncharacterized protein</fullName>
    </submittedName>
</protein>
<proteinExistence type="predicted"/>
<dbReference type="EMBL" id="VSZI01000001">
    <property type="protein sequence ID" value="TYR20010.1"/>
    <property type="molecule type" value="Genomic_DNA"/>
</dbReference>
<name>A0A5D4G0D0_9CORY</name>
<evidence type="ECO:0000313" key="1">
    <source>
        <dbReference type="EMBL" id="TYR20010.1"/>
    </source>
</evidence>
<accession>A0A5D4G0D0</accession>
<dbReference type="Proteomes" id="UP000324726">
    <property type="component" value="Unassembled WGS sequence"/>
</dbReference>